<evidence type="ECO:0000259" key="1">
    <source>
        <dbReference type="PROSITE" id="PS50042"/>
    </source>
</evidence>
<dbReference type="PROSITE" id="PS50042">
    <property type="entry name" value="CNMP_BINDING_3"/>
    <property type="match status" value="1"/>
</dbReference>
<dbReference type="Proteomes" id="UP000501812">
    <property type="component" value="Chromosome"/>
</dbReference>
<proteinExistence type="predicted"/>
<dbReference type="GO" id="GO:0005829">
    <property type="term" value="C:cytosol"/>
    <property type="evidence" value="ECO:0007669"/>
    <property type="project" value="TreeGrafter"/>
</dbReference>
<gene>
    <name evidence="2" type="ORF">HHL09_16145</name>
</gene>
<dbReference type="EMBL" id="CP051774">
    <property type="protein sequence ID" value="QJE97254.1"/>
    <property type="molecule type" value="Genomic_DNA"/>
</dbReference>
<dbReference type="SMART" id="SM00100">
    <property type="entry name" value="cNMP"/>
    <property type="match status" value="1"/>
</dbReference>
<sequence>MSSSSPLPELPAIGFLADVDASHREFLASFGSFVRPQNGEALIEEGSAQENLYLIISGMLHVISAAGGRNLLVATLGAGDSLGEVNIFDPATASASVVARSECLIWSISASELEGFFESDPVAGVAFMRGLLRLVGHRIRAMNAKLADSEAEKSALQSFWKPHA</sequence>
<evidence type="ECO:0000313" key="3">
    <source>
        <dbReference type="Proteomes" id="UP000501812"/>
    </source>
</evidence>
<dbReference type="PANTHER" id="PTHR24567:SF74">
    <property type="entry name" value="HTH-TYPE TRANSCRIPTIONAL REGULATOR ARCR"/>
    <property type="match status" value="1"/>
</dbReference>
<dbReference type="InterPro" id="IPR018490">
    <property type="entry name" value="cNMP-bd_dom_sf"/>
</dbReference>
<dbReference type="Pfam" id="PF00027">
    <property type="entry name" value="cNMP_binding"/>
    <property type="match status" value="1"/>
</dbReference>
<protein>
    <submittedName>
        <fullName evidence="2">Cyclic nucleotide-binding domain-containing protein</fullName>
    </submittedName>
</protein>
<reference evidence="2 3" key="1">
    <citation type="submission" date="2020-04" db="EMBL/GenBank/DDBJ databases">
        <title>Luteolibacter sp. G-1-1-1 isolated from soil.</title>
        <authorList>
            <person name="Dahal R.H."/>
        </authorList>
    </citation>
    <scope>NUCLEOTIDE SEQUENCE [LARGE SCALE GENOMIC DNA]</scope>
    <source>
        <strain evidence="2 3">G-1-1-1</strain>
    </source>
</reference>
<name>A0A858RL82_9BACT</name>
<dbReference type="AlphaFoldDB" id="A0A858RL82"/>
<dbReference type="RefSeq" id="WP_169455654.1">
    <property type="nucleotide sequence ID" value="NZ_CP051774.1"/>
</dbReference>
<dbReference type="SUPFAM" id="SSF51206">
    <property type="entry name" value="cAMP-binding domain-like"/>
    <property type="match status" value="1"/>
</dbReference>
<accession>A0A858RL82</accession>
<feature type="domain" description="Cyclic nucleotide-binding" evidence="1">
    <location>
        <begin position="15"/>
        <end position="114"/>
    </location>
</feature>
<keyword evidence="3" id="KW-1185">Reference proteome</keyword>
<dbReference type="KEGG" id="luo:HHL09_16145"/>
<dbReference type="InterPro" id="IPR014710">
    <property type="entry name" value="RmlC-like_jellyroll"/>
</dbReference>
<dbReference type="InterPro" id="IPR050397">
    <property type="entry name" value="Env_Response_Regulators"/>
</dbReference>
<evidence type="ECO:0000313" key="2">
    <source>
        <dbReference type="EMBL" id="QJE97254.1"/>
    </source>
</evidence>
<dbReference type="Gene3D" id="2.60.120.10">
    <property type="entry name" value="Jelly Rolls"/>
    <property type="match status" value="1"/>
</dbReference>
<dbReference type="InterPro" id="IPR000595">
    <property type="entry name" value="cNMP-bd_dom"/>
</dbReference>
<dbReference type="CDD" id="cd00038">
    <property type="entry name" value="CAP_ED"/>
    <property type="match status" value="1"/>
</dbReference>
<dbReference type="GO" id="GO:0003700">
    <property type="term" value="F:DNA-binding transcription factor activity"/>
    <property type="evidence" value="ECO:0007669"/>
    <property type="project" value="TreeGrafter"/>
</dbReference>
<dbReference type="PANTHER" id="PTHR24567">
    <property type="entry name" value="CRP FAMILY TRANSCRIPTIONAL REGULATORY PROTEIN"/>
    <property type="match status" value="1"/>
</dbReference>
<organism evidence="2 3">
    <name type="scientific">Luteolibacter luteus</name>
    <dbReference type="NCBI Taxonomy" id="2728835"/>
    <lineage>
        <taxon>Bacteria</taxon>
        <taxon>Pseudomonadati</taxon>
        <taxon>Verrucomicrobiota</taxon>
        <taxon>Verrucomicrobiia</taxon>
        <taxon>Verrucomicrobiales</taxon>
        <taxon>Verrucomicrobiaceae</taxon>
        <taxon>Luteolibacter</taxon>
    </lineage>
</organism>